<gene>
    <name evidence="2" type="ORF">ACFQ2J_02495</name>
</gene>
<evidence type="ECO:0000313" key="2">
    <source>
        <dbReference type="EMBL" id="MFD1018057.1"/>
    </source>
</evidence>
<feature type="domain" description="DUF7147" evidence="1">
    <location>
        <begin position="1"/>
        <end position="125"/>
    </location>
</feature>
<accession>A0ABW3KY60</accession>
<keyword evidence="2" id="KW-0808">Transferase</keyword>
<keyword evidence="3" id="KW-1185">Reference proteome</keyword>
<evidence type="ECO:0000259" key="1">
    <source>
        <dbReference type="Pfam" id="PF23648"/>
    </source>
</evidence>
<dbReference type="EMBL" id="JBHTKL010000001">
    <property type="protein sequence ID" value="MFD1018057.1"/>
    <property type="molecule type" value="Genomic_DNA"/>
</dbReference>
<organism evidence="2 3">
    <name type="scientific">Thalassobacillus hwangdonensis</name>
    <dbReference type="NCBI Taxonomy" id="546108"/>
    <lineage>
        <taxon>Bacteria</taxon>
        <taxon>Bacillati</taxon>
        <taxon>Bacillota</taxon>
        <taxon>Bacilli</taxon>
        <taxon>Bacillales</taxon>
        <taxon>Bacillaceae</taxon>
        <taxon>Thalassobacillus</taxon>
    </lineage>
</organism>
<dbReference type="Pfam" id="PF23648">
    <property type="entry name" value="DUF7147"/>
    <property type="match status" value="1"/>
</dbReference>
<comment type="caution">
    <text evidence="2">The sequence shown here is derived from an EMBL/GenBank/DDBJ whole genome shotgun (WGS) entry which is preliminary data.</text>
</comment>
<dbReference type="RefSeq" id="WP_386056277.1">
    <property type="nucleotide sequence ID" value="NZ_JBHTKL010000001.1"/>
</dbReference>
<protein>
    <submittedName>
        <fullName evidence="2">Methylthioribose kinase</fullName>
    </submittedName>
</protein>
<dbReference type="Proteomes" id="UP001596990">
    <property type="component" value="Unassembled WGS sequence"/>
</dbReference>
<name>A0ABW3KY60_9BACI</name>
<sequence length="129" mass="15068">MIQRFIELGNGMGDLYELIELGERMPSRVDRMMALHTVTNDRTITSLVLVMKPAGQDKFQALYICREGIPNPNDQQTKRYDLFKQLAVTIEKEITELVVKPSTEFHEKDLYYQYLVGILRMNKYIPPLQ</sequence>
<keyword evidence="2" id="KW-0418">Kinase</keyword>
<proteinExistence type="predicted"/>
<dbReference type="InterPro" id="IPR055571">
    <property type="entry name" value="DUF7147"/>
</dbReference>
<dbReference type="GO" id="GO:0016301">
    <property type="term" value="F:kinase activity"/>
    <property type="evidence" value="ECO:0007669"/>
    <property type="project" value="UniProtKB-KW"/>
</dbReference>
<evidence type="ECO:0000313" key="3">
    <source>
        <dbReference type="Proteomes" id="UP001596990"/>
    </source>
</evidence>
<reference evidence="3" key="1">
    <citation type="journal article" date="2019" name="Int. J. Syst. Evol. Microbiol.">
        <title>The Global Catalogue of Microorganisms (GCM) 10K type strain sequencing project: providing services to taxonomists for standard genome sequencing and annotation.</title>
        <authorList>
            <consortium name="The Broad Institute Genomics Platform"/>
            <consortium name="The Broad Institute Genome Sequencing Center for Infectious Disease"/>
            <person name="Wu L."/>
            <person name="Ma J."/>
        </authorList>
    </citation>
    <scope>NUCLEOTIDE SEQUENCE [LARGE SCALE GENOMIC DNA]</scope>
    <source>
        <strain evidence="3">CCUG 56607</strain>
    </source>
</reference>